<dbReference type="PANTHER" id="PTHR30024:SF47">
    <property type="entry name" value="TAURINE-BINDING PERIPLASMIC PROTEIN"/>
    <property type="match status" value="1"/>
</dbReference>
<evidence type="ECO:0000313" key="4">
    <source>
        <dbReference type="EMBL" id="MDR7084713.1"/>
    </source>
</evidence>
<comment type="similarity">
    <text evidence="2">Belongs to the bacterial solute-binding protein SsuA/TauA family.</text>
</comment>
<sequence length="307" mass="32528">MIPLKVGYQEQAILSSMDFIAKENGIFAKRNLDVTMIPNKSGQNAVAALLRGDIDSAYGPQGNTVTALSQGECLQTLTSGHGNIVNIVARPGLPLPSKKSDTFPGGLADLSGKKVGVSSLGGATDRNTRLVLKAGGADVDSITFIAVGVGATAVTALQQGEVDAMASFPPGDQLFNAGDFQYVVNLVENPEKSPLAAVIISSPVMTCDFIQKNENAAMAYCKAQWDAWDFAADPANNEAVARSLAKYLSLDAAKALKMWEQYRSTFQDAALTPEAWAKQSQYNAADQQQPLDYAKTVYAPCAASDPR</sequence>
<dbReference type="PANTHER" id="PTHR30024">
    <property type="entry name" value="ALIPHATIC SULFONATES-BINDING PROTEIN-RELATED"/>
    <property type="match status" value="1"/>
</dbReference>
<name>A0ABU1UHT3_9MICC</name>
<accession>A0ABU1UHT3</accession>
<comment type="caution">
    <text evidence="4">The sequence shown here is derived from an EMBL/GenBank/DDBJ whole genome shotgun (WGS) entry which is preliminary data.</text>
</comment>
<gene>
    <name evidence="4" type="ORF">J2X01_004029</name>
</gene>
<evidence type="ECO:0000313" key="5">
    <source>
        <dbReference type="Proteomes" id="UP001252243"/>
    </source>
</evidence>
<keyword evidence="5" id="KW-1185">Reference proteome</keyword>
<dbReference type="Proteomes" id="UP001252243">
    <property type="component" value="Unassembled WGS sequence"/>
</dbReference>
<dbReference type="RefSeq" id="WP_310061541.1">
    <property type="nucleotide sequence ID" value="NZ_JAVDVQ010000029.1"/>
</dbReference>
<dbReference type="EMBL" id="JAVDVQ010000029">
    <property type="protein sequence ID" value="MDR7084713.1"/>
    <property type="molecule type" value="Genomic_DNA"/>
</dbReference>
<proteinExistence type="inferred from homology"/>
<evidence type="ECO:0000256" key="3">
    <source>
        <dbReference type="ARBA" id="ARBA00022729"/>
    </source>
</evidence>
<dbReference type="Pfam" id="PF13379">
    <property type="entry name" value="NMT1_2"/>
    <property type="match status" value="1"/>
</dbReference>
<evidence type="ECO:0000256" key="2">
    <source>
        <dbReference type="ARBA" id="ARBA00010742"/>
    </source>
</evidence>
<organism evidence="4 5">
    <name type="scientific">Arthrobacter ginsengisoli</name>
    <dbReference type="NCBI Taxonomy" id="1356565"/>
    <lineage>
        <taxon>Bacteria</taxon>
        <taxon>Bacillati</taxon>
        <taxon>Actinomycetota</taxon>
        <taxon>Actinomycetes</taxon>
        <taxon>Micrococcales</taxon>
        <taxon>Micrococcaceae</taxon>
        <taxon>Arthrobacter</taxon>
    </lineage>
</organism>
<protein>
    <submittedName>
        <fullName evidence="4">NitT/TauT family transport system substrate-binding protein</fullName>
    </submittedName>
</protein>
<evidence type="ECO:0000256" key="1">
    <source>
        <dbReference type="ARBA" id="ARBA00004418"/>
    </source>
</evidence>
<dbReference type="Gene3D" id="3.40.190.10">
    <property type="entry name" value="Periplasmic binding protein-like II"/>
    <property type="match status" value="2"/>
</dbReference>
<reference evidence="4 5" key="1">
    <citation type="submission" date="2023-07" db="EMBL/GenBank/DDBJ databases">
        <title>Sorghum-associated microbial communities from plants grown in Nebraska, USA.</title>
        <authorList>
            <person name="Schachtman D."/>
        </authorList>
    </citation>
    <scope>NUCLEOTIDE SEQUENCE [LARGE SCALE GENOMIC DNA]</scope>
    <source>
        <strain evidence="4 5">BE167</strain>
    </source>
</reference>
<keyword evidence="3" id="KW-0732">Signal</keyword>
<dbReference type="SUPFAM" id="SSF53850">
    <property type="entry name" value="Periplasmic binding protein-like II"/>
    <property type="match status" value="1"/>
</dbReference>
<comment type="subcellular location">
    <subcellularLocation>
        <location evidence="1">Periplasm</location>
    </subcellularLocation>
</comment>